<comment type="similarity">
    <text evidence="2">Belongs to the TIM54 family.</text>
</comment>
<evidence type="ECO:0000256" key="2">
    <source>
        <dbReference type="ARBA" id="ARBA00006355"/>
    </source>
</evidence>
<keyword evidence="7" id="KW-0653">Protein transport</keyword>
<evidence type="ECO:0000256" key="9">
    <source>
        <dbReference type="ARBA" id="ARBA00023010"/>
    </source>
</evidence>
<dbReference type="AlphaFoldDB" id="A0A3E2HRF1"/>
<keyword evidence="11" id="KW-0472">Membrane</keyword>
<proteinExistence type="inferred from homology"/>
<sequence>MLCSTFGVTANKLQRAFEAPTGSASNQEYRRGLFTVLAIPLASDGRLKSLDRGTYPKVDIKIEKQTKPPKPPNPIYKYLGFGENFRPRIPSRNWLIFLSITGSFTAAVIYDKRETRRVQRKWCKLVEHVAKEPLDPRSMPRKLTIFLEGPPSDSLKAAQDHFKEYVKPVLVASGLDWGFIQGRKEGDVRADLAEKIRTLRTPPEERGEQEDAIIKARRQAGIKEFDGPAGDIVIGRHTWREYIRGLHEGWLGPLSEPEKTSQEIPVQENENDKTNETQIETLPGVTITSAPKDAEKPADTAPIENDKIKKPPKPAPFISTAEYSSATLPNDIPSEFDPSTPIYFPHILGFLNTPRRLYRFLNRRVLADSIGRETAAIILGHNRPYKSDLSTAFDLNSPQNDEITQETEIENALVEEEKEWHKSARVRKEGEPERTWLEPIVLDPRIVSRMRRFELSPEDEARAREIVVSEEEIEGWVKGSLRKLIRHGLETVSFRKKEVTPPIEVDEEVSN</sequence>
<comment type="subcellular location">
    <subcellularLocation>
        <location evidence="1">Mitochondrion inner membrane</location>
        <topology evidence="1">Single-pass membrane protein</topology>
    </subcellularLocation>
</comment>
<dbReference type="Pfam" id="PF11711">
    <property type="entry name" value="Tim54"/>
    <property type="match status" value="1"/>
</dbReference>
<evidence type="ECO:0000256" key="6">
    <source>
        <dbReference type="ARBA" id="ARBA00022792"/>
    </source>
</evidence>
<dbReference type="EMBL" id="NCSJ02000003">
    <property type="protein sequence ID" value="RFU35939.1"/>
    <property type="molecule type" value="Genomic_DNA"/>
</dbReference>
<evidence type="ECO:0000256" key="7">
    <source>
        <dbReference type="ARBA" id="ARBA00022927"/>
    </source>
</evidence>
<evidence type="ECO:0000256" key="11">
    <source>
        <dbReference type="ARBA" id="ARBA00023136"/>
    </source>
</evidence>
<keyword evidence="5" id="KW-0812">Transmembrane</keyword>
<dbReference type="GO" id="GO:0005743">
    <property type="term" value="C:mitochondrial inner membrane"/>
    <property type="evidence" value="ECO:0007669"/>
    <property type="project" value="UniProtKB-SubCell"/>
</dbReference>
<feature type="region of interest" description="Disordered" evidence="12">
    <location>
        <begin position="289"/>
        <end position="316"/>
    </location>
</feature>
<evidence type="ECO:0000256" key="10">
    <source>
        <dbReference type="ARBA" id="ARBA00023128"/>
    </source>
</evidence>
<dbReference type="InterPro" id="IPR021056">
    <property type="entry name" value="Mt_import_IM_translocase_Tim54"/>
</dbReference>
<evidence type="ECO:0000256" key="12">
    <source>
        <dbReference type="SAM" id="MobiDB-lite"/>
    </source>
</evidence>
<evidence type="ECO:0000256" key="4">
    <source>
        <dbReference type="ARBA" id="ARBA00022448"/>
    </source>
</evidence>
<dbReference type="OrthoDB" id="5598305at2759"/>
<accession>A0A3E2HRF1</accession>
<feature type="compositionally biased region" description="Basic and acidic residues" evidence="12">
    <location>
        <begin position="292"/>
        <end position="309"/>
    </location>
</feature>
<dbReference type="GO" id="GO:0015031">
    <property type="term" value="P:protein transport"/>
    <property type="evidence" value="ECO:0007669"/>
    <property type="project" value="UniProtKB-KW"/>
</dbReference>
<evidence type="ECO:0000313" key="14">
    <source>
        <dbReference type="Proteomes" id="UP000258309"/>
    </source>
</evidence>
<evidence type="ECO:0000256" key="8">
    <source>
        <dbReference type="ARBA" id="ARBA00022989"/>
    </source>
</evidence>
<keyword evidence="14" id="KW-1185">Reference proteome</keyword>
<feature type="non-terminal residue" evidence="13">
    <location>
        <position position="511"/>
    </location>
</feature>
<dbReference type="Proteomes" id="UP000258309">
    <property type="component" value="Unassembled WGS sequence"/>
</dbReference>
<keyword evidence="10" id="KW-0496">Mitochondrion</keyword>
<feature type="region of interest" description="Disordered" evidence="12">
    <location>
        <begin position="253"/>
        <end position="277"/>
    </location>
</feature>
<comment type="caution">
    <text evidence="13">The sequence shown here is derived from an EMBL/GenBank/DDBJ whole genome shotgun (WGS) entry which is preliminary data.</text>
</comment>
<evidence type="ECO:0000256" key="1">
    <source>
        <dbReference type="ARBA" id="ARBA00004434"/>
    </source>
</evidence>
<feature type="non-terminal residue" evidence="13">
    <location>
        <position position="1"/>
    </location>
</feature>
<dbReference type="OMA" id="RNWMIFF"/>
<dbReference type="STRING" id="5539.A0A3E2HRF1"/>
<gene>
    <name evidence="13" type="ORF">B7463_g394</name>
</gene>
<keyword evidence="8" id="KW-1133">Transmembrane helix</keyword>
<evidence type="ECO:0000313" key="13">
    <source>
        <dbReference type="EMBL" id="RFU35939.1"/>
    </source>
</evidence>
<keyword evidence="4" id="KW-0813">Transport</keyword>
<reference evidence="13 14" key="1">
    <citation type="submission" date="2018-05" db="EMBL/GenBank/DDBJ databases">
        <title>Draft genome sequence of Scytalidium lignicola DSM 105466, a ubiquitous saprotrophic fungus.</title>
        <authorList>
            <person name="Buettner E."/>
            <person name="Gebauer A.M."/>
            <person name="Hofrichter M."/>
            <person name="Liers C."/>
            <person name="Kellner H."/>
        </authorList>
    </citation>
    <scope>NUCLEOTIDE SEQUENCE [LARGE SCALE GENOMIC DNA]</scope>
    <source>
        <strain evidence="13 14">DSM 105466</strain>
    </source>
</reference>
<name>A0A3E2HRF1_SCYLI</name>
<keyword evidence="9" id="KW-0811">Translocation</keyword>
<organism evidence="13 14">
    <name type="scientific">Scytalidium lignicola</name>
    <name type="common">Hyphomycete</name>
    <dbReference type="NCBI Taxonomy" id="5539"/>
    <lineage>
        <taxon>Eukaryota</taxon>
        <taxon>Fungi</taxon>
        <taxon>Dikarya</taxon>
        <taxon>Ascomycota</taxon>
        <taxon>Pezizomycotina</taxon>
        <taxon>Leotiomycetes</taxon>
        <taxon>Leotiomycetes incertae sedis</taxon>
        <taxon>Scytalidium</taxon>
    </lineage>
</organism>
<evidence type="ECO:0000256" key="5">
    <source>
        <dbReference type="ARBA" id="ARBA00022692"/>
    </source>
</evidence>
<keyword evidence="6" id="KW-0999">Mitochondrion inner membrane</keyword>
<evidence type="ECO:0000256" key="3">
    <source>
        <dbReference type="ARBA" id="ARBA00020796"/>
    </source>
</evidence>
<protein>
    <recommendedName>
        <fullName evidence="3">Mitochondrial import inner membrane translocase subunit TIM54</fullName>
    </recommendedName>
</protein>